<evidence type="ECO:0000313" key="2">
    <source>
        <dbReference type="Proteomes" id="UP000266622"/>
    </source>
</evidence>
<gene>
    <name evidence="1" type="ORF">BXU00_02480</name>
</gene>
<organism evidence="1 2">
    <name type="scientific">Candidatus Nanoclepta minutus</name>
    <dbReference type="NCBI Taxonomy" id="1940235"/>
    <lineage>
        <taxon>Archaea</taxon>
        <taxon>Nanobdellota</taxon>
        <taxon>Candidatus Nanoclepta</taxon>
    </lineage>
</organism>
<sequence length="163" mass="19449">MAEEIIKNRLENILINLKENKFSLLDAIKFIEYGRIIENLPEDDPLRRKYYEIKEEYERKLLYPVIKMGSYGYYIIKYLDEKSFISISELENLIKNKGFLDIVPMKYSIRSTIRILASYNLCRIERGILGKFKGISITEEGRIAALLVDEFRRYRSNQEKIYI</sequence>
<evidence type="ECO:0000313" key="1">
    <source>
        <dbReference type="EMBL" id="RIB35176.1"/>
    </source>
</evidence>
<dbReference type="Proteomes" id="UP000266622">
    <property type="component" value="Unassembled WGS sequence"/>
</dbReference>
<comment type="caution">
    <text evidence="1">The sequence shown here is derived from an EMBL/GenBank/DDBJ whole genome shotgun (WGS) entry which is preliminary data.</text>
</comment>
<accession>A0A397WR78</accession>
<protein>
    <submittedName>
        <fullName evidence="1">Uncharacterized protein</fullName>
    </submittedName>
</protein>
<reference evidence="1 2" key="1">
    <citation type="journal article" date="2018" name="Syst. Appl. Microbiol.">
        <title>A new symbiotic nanoarchaeote (Candidatus Nanoclepta minutus) and its host (Zestosphaera tikiterensis gen. nov., sp. nov.) from a New Zealand hot spring.</title>
        <authorList>
            <person name="St John E."/>
            <person name="Liu Y."/>
            <person name="Podar M."/>
            <person name="Stott M.B."/>
            <person name="Meneghin J."/>
            <person name="Chen Z."/>
            <person name="Lagutin K."/>
            <person name="Mitchell K."/>
            <person name="Reysenbach A.L."/>
        </authorList>
    </citation>
    <scope>NUCLEOTIDE SEQUENCE [LARGE SCALE GENOMIC DNA]</scope>
    <source>
        <strain evidence="1">NZ3</strain>
    </source>
</reference>
<dbReference type="AlphaFoldDB" id="A0A397WR78"/>
<dbReference type="EMBL" id="MWMI01000004">
    <property type="protein sequence ID" value="RIB35176.1"/>
    <property type="molecule type" value="Genomic_DNA"/>
</dbReference>
<name>A0A397WR78_9ARCH</name>
<proteinExistence type="predicted"/>